<keyword evidence="13" id="KW-1185">Reference proteome</keyword>
<dbReference type="Gene3D" id="3.40.50.150">
    <property type="entry name" value="Vaccinia Virus protein VP39"/>
    <property type="match status" value="1"/>
</dbReference>
<reference evidence="12" key="1">
    <citation type="submission" date="2023-06" db="EMBL/GenBank/DDBJ databases">
        <title>Complete Genome of Candidatus Phytoplasma asteris M8.</title>
        <authorList>
            <person name="Toth R."/>
            <person name="Ilic A.-M."/>
            <person name="Huettel B."/>
            <person name="Duduk B."/>
            <person name="Kube M."/>
        </authorList>
    </citation>
    <scope>NUCLEOTIDE SEQUENCE [LARGE SCALE GENOMIC DNA]</scope>
    <source>
        <strain evidence="12">M8</strain>
    </source>
</reference>
<dbReference type="EC" id="2.1.1.72" evidence="2"/>
<evidence type="ECO:0000259" key="10">
    <source>
        <dbReference type="Pfam" id="PF01420"/>
    </source>
</evidence>
<evidence type="ECO:0000256" key="4">
    <source>
        <dbReference type="ARBA" id="ARBA00022679"/>
    </source>
</evidence>
<dbReference type="SUPFAM" id="SSF53335">
    <property type="entry name" value="S-adenosyl-L-methionine-dependent methyltransferases"/>
    <property type="match status" value="1"/>
</dbReference>
<dbReference type="InterPro" id="IPR000055">
    <property type="entry name" value="Restrct_endonuc_typeI_TRD"/>
</dbReference>
<sequence length="374" mass="43979">MHMLHLLEEDGTLGVILPSGVLCASTPGVIEFRKFLVENKYIDTIIQLPLNIFPYVSETTITYILIIQKCVENQKHQIRFIDASEMHERIKSGISLRQLGKKNIKDIMEMVSQNKKNDKMSIANIEQIRKNNYVLTTNLYCSNHLQENKEVNIKNIAIFKREIELLETKKNNLSQKIQQIEKEIELFFENSKERKEIAIKDIIQEITKTNKDSFPYDICSLDCKKGLILRDNNKQFKKNIKNYRIAYPNNIVMNNRDFLKHKSIAYNIYNKPVLISNIYSVFEVKEGFDANFILNFLKNSQVHKKLKVIGKQGVISEIDKNVFYQLTFKLPALKEQKQINVFFNNLSKLLNDIENISIEIRQLQKEKQEYYYLL</sequence>
<evidence type="ECO:0000313" key="13">
    <source>
        <dbReference type="Proteomes" id="UP001483898"/>
    </source>
</evidence>
<dbReference type="PANTHER" id="PTHR42933:SF1">
    <property type="entry name" value="SITE-SPECIFIC DNA-METHYLTRANSFERASE (ADENINE-SPECIFIC)"/>
    <property type="match status" value="1"/>
</dbReference>
<evidence type="ECO:0000256" key="2">
    <source>
        <dbReference type="ARBA" id="ARBA00011900"/>
    </source>
</evidence>
<keyword evidence="3" id="KW-0489">Methyltransferase</keyword>
<dbReference type="InterPro" id="IPR044946">
    <property type="entry name" value="Restrct_endonuc_typeI_TRD_sf"/>
</dbReference>
<keyword evidence="4" id="KW-0808">Transferase</keyword>
<evidence type="ECO:0000256" key="6">
    <source>
        <dbReference type="ARBA" id="ARBA00022747"/>
    </source>
</evidence>
<keyword evidence="7" id="KW-0238">DNA-binding</keyword>
<evidence type="ECO:0000256" key="5">
    <source>
        <dbReference type="ARBA" id="ARBA00022691"/>
    </source>
</evidence>
<evidence type="ECO:0000259" key="11">
    <source>
        <dbReference type="Pfam" id="PF02384"/>
    </source>
</evidence>
<dbReference type="Proteomes" id="UP001483898">
    <property type="component" value="Chromosome"/>
</dbReference>
<dbReference type="SUPFAM" id="SSF116734">
    <property type="entry name" value="DNA methylase specificity domain"/>
    <property type="match status" value="1"/>
</dbReference>
<evidence type="ECO:0000256" key="8">
    <source>
        <dbReference type="ARBA" id="ARBA00047942"/>
    </source>
</evidence>
<evidence type="ECO:0000313" key="12">
    <source>
        <dbReference type="EMBL" id="WZX02659.1"/>
    </source>
</evidence>
<keyword evidence="9" id="KW-0175">Coiled coil</keyword>
<evidence type="ECO:0000256" key="9">
    <source>
        <dbReference type="SAM" id="Coils"/>
    </source>
</evidence>
<keyword evidence="5" id="KW-0949">S-adenosyl-L-methionine</keyword>
<accession>A0ABZ3CDD6</accession>
<name>A0ABZ3CDD6_9MOLU</name>
<dbReference type="InterPro" id="IPR051537">
    <property type="entry name" value="DNA_Adenine_Mtase"/>
</dbReference>
<feature type="domain" description="DNA methylase adenine-specific" evidence="11">
    <location>
        <begin position="1"/>
        <end position="146"/>
    </location>
</feature>
<evidence type="ECO:0000256" key="3">
    <source>
        <dbReference type="ARBA" id="ARBA00022603"/>
    </source>
</evidence>
<dbReference type="EMBL" id="CP128414">
    <property type="protein sequence ID" value="WZX02659.1"/>
    <property type="molecule type" value="Genomic_DNA"/>
</dbReference>
<evidence type="ECO:0000256" key="1">
    <source>
        <dbReference type="ARBA" id="ARBA00010923"/>
    </source>
</evidence>
<feature type="coiled-coil region" evidence="9">
    <location>
        <begin position="156"/>
        <end position="190"/>
    </location>
</feature>
<proteinExistence type="inferred from homology"/>
<dbReference type="Pfam" id="PF02384">
    <property type="entry name" value="N6_Mtase"/>
    <property type="match status" value="1"/>
</dbReference>
<evidence type="ECO:0000256" key="7">
    <source>
        <dbReference type="ARBA" id="ARBA00023125"/>
    </source>
</evidence>
<dbReference type="InterPro" id="IPR029063">
    <property type="entry name" value="SAM-dependent_MTases_sf"/>
</dbReference>
<gene>
    <name evidence="12" type="ORF">QN326_07120</name>
</gene>
<keyword evidence="6" id="KW-0680">Restriction system</keyword>
<feature type="domain" description="Type I restriction modification DNA specificity" evidence="10">
    <location>
        <begin position="230"/>
        <end position="355"/>
    </location>
</feature>
<comment type="catalytic activity">
    <reaction evidence="8">
        <text>a 2'-deoxyadenosine in DNA + S-adenosyl-L-methionine = an N(6)-methyl-2'-deoxyadenosine in DNA + S-adenosyl-L-homocysteine + H(+)</text>
        <dbReference type="Rhea" id="RHEA:15197"/>
        <dbReference type="Rhea" id="RHEA-COMP:12418"/>
        <dbReference type="Rhea" id="RHEA-COMP:12419"/>
        <dbReference type="ChEBI" id="CHEBI:15378"/>
        <dbReference type="ChEBI" id="CHEBI:57856"/>
        <dbReference type="ChEBI" id="CHEBI:59789"/>
        <dbReference type="ChEBI" id="CHEBI:90615"/>
        <dbReference type="ChEBI" id="CHEBI:90616"/>
        <dbReference type="EC" id="2.1.1.72"/>
    </reaction>
</comment>
<comment type="similarity">
    <text evidence="1">Belongs to the type-I restriction system S methylase family.</text>
</comment>
<protein>
    <recommendedName>
        <fullName evidence="2">site-specific DNA-methyltransferase (adenine-specific)</fullName>
        <ecNumber evidence="2">2.1.1.72</ecNumber>
    </recommendedName>
</protein>
<organism evidence="12 13">
    <name type="scientific">Candidatus Phytoplasma asteris</name>
    <dbReference type="NCBI Taxonomy" id="85620"/>
    <lineage>
        <taxon>Bacteria</taxon>
        <taxon>Bacillati</taxon>
        <taxon>Mycoplasmatota</taxon>
        <taxon>Mollicutes</taxon>
        <taxon>Acholeplasmatales</taxon>
        <taxon>Acholeplasmataceae</taxon>
        <taxon>Candidatus Phytoplasma</taxon>
        <taxon>16SrI (Aster yellows group)</taxon>
    </lineage>
</organism>
<dbReference type="PANTHER" id="PTHR42933">
    <property type="entry name" value="SLR6095 PROTEIN"/>
    <property type="match status" value="1"/>
</dbReference>
<dbReference type="Pfam" id="PF01420">
    <property type="entry name" value="Methylase_S"/>
    <property type="match status" value="1"/>
</dbReference>
<dbReference type="InterPro" id="IPR003356">
    <property type="entry name" value="DNA_methylase_A-5"/>
</dbReference>
<dbReference type="Gene3D" id="3.90.220.20">
    <property type="entry name" value="DNA methylase specificity domains"/>
    <property type="match status" value="1"/>
</dbReference>